<dbReference type="PATRIC" id="fig|1300222.3.peg.3963"/>
<protein>
    <submittedName>
        <fullName evidence="1">Uncharacterized protein</fullName>
    </submittedName>
</protein>
<gene>
    <name evidence="1" type="ORF">I532_18877</name>
</gene>
<dbReference type="RefSeq" id="WP_003390177.1">
    <property type="nucleotide sequence ID" value="NZ_APBN01000010.1"/>
</dbReference>
<keyword evidence="2" id="KW-1185">Reference proteome</keyword>
<evidence type="ECO:0000313" key="1">
    <source>
        <dbReference type="EMBL" id="EMT51010.1"/>
    </source>
</evidence>
<dbReference type="EMBL" id="APBN01000010">
    <property type="protein sequence ID" value="EMT51010.1"/>
    <property type="molecule type" value="Genomic_DNA"/>
</dbReference>
<dbReference type="Proteomes" id="UP000012081">
    <property type="component" value="Unassembled WGS sequence"/>
</dbReference>
<dbReference type="GeneID" id="89497107"/>
<reference evidence="1 2" key="1">
    <citation type="submission" date="2013-03" db="EMBL/GenBank/DDBJ databases">
        <title>Assembly of a new bacterial strain Brevibacillus borstelensis AK1.</title>
        <authorList>
            <person name="Rajan I."/>
            <person name="PoliReddy D."/>
            <person name="Sugumar T."/>
            <person name="Rathinam K."/>
            <person name="Alqarawi S."/>
            <person name="Khalil A.B."/>
            <person name="Sivakumar N."/>
        </authorList>
    </citation>
    <scope>NUCLEOTIDE SEQUENCE [LARGE SCALE GENOMIC DNA]</scope>
    <source>
        <strain evidence="1 2">AK1</strain>
    </source>
</reference>
<name>M8E6D1_9BACL</name>
<proteinExistence type="predicted"/>
<accession>M8E6D1</accession>
<sequence length="69" mass="7760">MDNIYVAEMQVMERQRELDFISRHALKYLKQKSIRRIAVSALWQKARLLAGKSGATIASAPQTCCCSCA</sequence>
<organism evidence="1 2">
    <name type="scientific">Brevibacillus borstelensis AK1</name>
    <dbReference type="NCBI Taxonomy" id="1300222"/>
    <lineage>
        <taxon>Bacteria</taxon>
        <taxon>Bacillati</taxon>
        <taxon>Bacillota</taxon>
        <taxon>Bacilli</taxon>
        <taxon>Bacillales</taxon>
        <taxon>Paenibacillaceae</taxon>
        <taxon>Brevibacillus</taxon>
    </lineage>
</organism>
<dbReference type="AlphaFoldDB" id="M8E6D1"/>
<dbReference type="STRING" id="1300222.I532_18877"/>
<evidence type="ECO:0000313" key="2">
    <source>
        <dbReference type="Proteomes" id="UP000012081"/>
    </source>
</evidence>
<comment type="caution">
    <text evidence="1">The sequence shown here is derived from an EMBL/GenBank/DDBJ whole genome shotgun (WGS) entry which is preliminary data.</text>
</comment>